<dbReference type="PANTHER" id="PTHR47472">
    <property type="entry name" value="PROPIONYL-COA CARBOXYLASE"/>
    <property type="match status" value="1"/>
</dbReference>
<protein>
    <submittedName>
        <fullName evidence="2">ABC transporter substrate-binding protein</fullName>
    </submittedName>
</protein>
<dbReference type="InterPro" id="IPR010839">
    <property type="entry name" value="AtuA_N"/>
</dbReference>
<evidence type="ECO:0000313" key="3">
    <source>
        <dbReference type="Proteomes" id="UP000283709"/>
    </source>
</evidence>
<gene>
    <name evidence="2" type="ORF">BCY88_00870</name>
</gene>
<accession>A0A3R7EAC2</accession>
<proteinExistence type="predicted"/>
<sequence length="458" mass="48494">MTATPHKRTVRTVRIGAGAGYSGDRIEPAVELAEYGALDYLVFECLAERTIAIAQQARSKDPEQGYDPLLEARMAAVLPAAMRGPGNGVRIISNMGAANPLAAAKKTAGIVRSLGLGPVKIAAVTGDDVLDVVRQGNFRFEESGDSVAAYKDRLVSANAYLGAAAIVEALAAGAQIVLTGRVADPSLFVAPLIHEFGWRMDDWQTLGQATVTGHLLECAGQITGGYFADPGFKDVPNLAKLGFPIAEVDEDGSVVITKLAQAGGRVTEATCKEQLLYEIHDPRRYLQPDVVADFTQVRVAQEAPDRVRVSGGRGTPRTDTLKVSVAYFDGYIGEGQISYGGPGALARARLALDIVRERLSLTGVDTRELRFDLIGVNALHGETLGGGYAEPYEVRARVAGRTDSLAQAVRIGNEVETLYTNGPAGGGGVTKSAREVVAVQSVLLPREHAKPTFSLVEA</sequence>
<feature type="domain" description="Acyclic terpene utilisation N-terminal" evidence="1">
    <location>
        <begin position="13"/>
        <end position="453"/>
    </location>
</feature>
<reference evidence="2 3" key="1">
    <citation type="submission" date="2016-07" db="EMBL/GenBank/DDBJ databases">
        <title>Genome analysis of Burkholderia fungorum ES3-20.</title>
        <authorList>
            <person name="Xu D."/>
            <person name="Yao R."/>
            <person name="Zheng S."/>
        </authorList>
    </citation>
    <scope>NUCLEOTIDE SEQUENCE [LARGE SCALE GENOMIC DNA]</scope>
    <source>
        <strain evidence="2 3">ES3-20</strain>
    </source>
</reference>
<dbReference type="OrthoDB" id="9763456at2"/>
<name>A0A3R7EAC2_9BURK</name>
<organism evidence="2 3">
    <name type="scientific">Paraburkholderia fungorum</name>
    <dbReference type="NCBI Taxonomy" id="134537"/>
    <lineage>
        <taxon>Bacteria</taxon>
        <taxon>Pseudomonadati</taxon>
        <taxon>Pseudomonadota</taxon>
        <taxon>Betaproteobacteria</taxon>
        <taxon>Burkholderiales</taxon>
        <taxon>Burkholderiaceae</taxon>
        <taxon>Paraburkholderia</taxon>
    </lineage>
</organism>
<dbReference type="AlphaFoldDB" id="A0A3R7EAC2"/>
<dbReference type="Proteomes" id="UP000283709">
    <property type="component" value="Unassembled WGS sequence"/>
</dbReference>
<evidence type="ECO:0000259" key="1">
    <source>
        <dbReference type="Pfam" id="PF07287"/>
    </source>
</evidence>
<dbReference type="RefSeq" id="WP_120342388.1">
    <property type="nucleotide sequence ID" value="NZ_MCAS01000001.1"/>
</dbReference>
<comment type="caution">
    <text evidence="2">The sequence shown here is derived from an EMBL/GenBank/DDBJ whole genome shotgun (WGS) entry which is preliminary data.</text>
</comment>
<dbReference type="EMBL" id="MCAS01000001">
    <property type="protein sequence ID" value="RKF50765.1"/>
    <property type="molecule type" value="Genomic_DNA"/>
</dbReference>
<evidence type="ECO:0000313" key="2">
    <source>
        <dbReference type="EMBL" id="RKF50765.1"/>
    </source>
</evidence>
<dbReference type="PANTHER" id="PTHR47472:SF1">
    <property type="entry name" value="DUF1446-DOMAIN-CONTAINING PROTEIN"/>
    <property type="match status" value="1"/>
</dbReference>
<dbReference type="Pfam" id="PF07287">
    <property type="entry name" value="AtuA"/>
    <property type="match status" value="1"/>
</dbReference>